<dbReference type="AlphaFoldDB" id="A0A7W3NN82"/>
<keyword evidence="2" id="KW-1185">Reference proteome</keyword>
<sequence>MEEQWDVYLTAEVDQWLHDLEKSDPDSYVLVNQAIWVLACNGPAEGRPLADRIKGSALHDLKELRPGSTGRSEVRVLFMFDPWRSAILLTAGDKAGDWGAWYERAIPLAERAYMEYLADREKESGNERIHQVVRKRSP</sequence>
<gene>
    <name evidence="1" type="ORF">HDA42_002704</name>
</gene>
<dbReference type="Pfam" id="PF05973">
    <property type="entry name" value="Gp49"/>
    <property type="match status" value="1"/>
</dbReference>
<protein>
    <recommendedName>
        <fullName evidence="3">DNA-binding protein</fullName>
    </recommendedName>
</protein>
<accession>A0A7W3NN82</accession>
<dbReference type="InterPro" id="IPR009241">
    <property type="entry name" value="HigB-like"/>
</dbReference>
<comment type="caution">
    <text evidence="1">The sequence shown here is derived from an EMBL/GenBank/DDBJ whole genome shotgun (WGS) entry which is preliminary data.</text>
</comment>
<organism evidence="1 2">
    <name type="scientific">Streptomyces murinus</name>
    <dbReference type="NCBI Taxonomy" id="33900"/>
    <lineage>
        <taxon>Bacteria</taxon>
        <taxon>Bacillati</taxon>
        <taxon>Actinomycetota</taxon>
        <taxon>Actinomycetes</taxon>
        <taxon>Kitasatosporales</taxon>
        <taxon>Streptomycetaceae</taxon>
        <taxon>Streptomyces</taxon>
    </lineage>
</organism>
<proteinExistence type="predicted"/>
<evidence type="ECO:0000313" key="1">
    <source>
        <dbReference type="EMBL" id="MBA9053526.1"/>
    </source>
</evidence>
<dbReference type="GeneID" id="93981247"/>
<dbReference type="Proteomes" id="UP000577386">
    <property type="component" value="Unassembled WGS sequence"/>
</dbReference>
<reference evidence="1 2" key="1">
    <citation type="submission" date="2020-08" db="EMBL/GenBank/DDBJ databases">
        <title>Sequencing the genomes of 1000 actinobacteria strains.</title>
        <authorList>
            <person name="Klenk H.-P."/>
        </authorList>
    </citation>
    <scope>NUCLEOTIDE SEQUENCE [LARGE SCALE GENOMIC DNA]</scope>
    <source>
        <strain evidence="1 2">DSM 41827</strain>
    </source>
</reference>
<dbReference type="EMBL" id="JACJIJ010000002">
    <property type="protein sequence ID" value="MBA9053526.1"/>
    <property type="molecule type" value="Genomic_DNA"/>
</dbReference>
<dbReference type="RefSeq" id="WP_182778749.1">
    <property type="nucleotide sequence ID" value="NZ_BAAAHW010000006.1"/>
</dbReference>
<evidence type="ECO:0000313" key="2">
    <source>
        <dbReference type="Proteomes" id="UP000577386"/>
    </source>
</evidence>
<name>A0A7W3NN82_STRMR</name>
<evidence type="ECO:0008006" key="3">
    <source>
        <dbReference type="Google" id="ProtNLM"/>
    </source>
</evidence>